<keyword evidence="4 6" id="KW-0472">Membrane</keyword>
<keyword evidence="2 6" id="KW-0812">Transmembrane</keyword>
<evidence type="ECO:0000256" key="1">
    <source>
        <dbReference type="ARBA" id="ARBA00004141"/>
    </source>
</evidence>
<feature type="region of interest" description="Disordered" evidence="5">
    <location>
        <begin position="208"/>
        <end position="236"/>
    </location>
</feature>
<dbReference type="AlphaFoldDB" id="A0A4Q7Y6I7"/>
<name>A0A4Q7Y6I7_9ACTN</name>
<comment type="caution">
    <text evidence="7">The sequence shown here is derived from an EMBL/GenBank/DDBJ whole genome shotgun (WGS) entry which is preliminary data.</text>
</comment>
<sequence>MSAALGVLASTLTIALVWPQVWLSCRHRRTRGMSPTGTWLAVALNACWLVFGLLTGDPAQIVTNAVVGAANTGLLLALLLTQPHLRSRGVLLRTASGALCLVAFAVGSGLVVVLLGADPAAVAGPVASAASLVGAAAALPQPVSLLRDRTQDLSGLSPARWVLGAAANAAWAGYGWVLGQPSVWLSASVGLGCSLVVCAVLRHRRPTAAPAPWSSPRPRAPGVAATGVVPQPSAGRQLSDARPVLVAA</sequence>
<dbReference type="OrthoDB" id="5183257at2"/>
<proteinExistence type="predicted"/>
<evidence type="ECO:0000313" key="7">
    <source>
        <dbReference type="EMBL" id="RZU32582.1"/>
    </source>
</evidence>
<feature type="transmembrane region" description="Helical" evidence="6">
    <location>
        <begin position="37"/>
        <end position="55"/>
    </location>
</feature>
<evidence type="ECO:0000313" key="8">
    <source>
        <dbReference type="Proteomes" id="UP000292507"/>
    </source>
</evidence>
<evidence type="ECO:0000256" key="3">
    <source>
        <dbReference type="ARBA" id="ARBA00022989"/>
    </source>
</evidence>
<dbReference type="NCBIfam" id="NF037967">
    <property type="entry name" value="SemiSWEET_1"/>
    <property type="match status" value="1"/>
</dbReference>
<dbReference type="RefSeq" id="WP_104527991.1">
    <property type="nucleotide sequence ID" value="NZ_POQT01000009.1"/>
</dbReference>
<feature type="transmembrane region" description="Helical" evidence="6">
    <location>
        <begin position="159"/>
        <end position="177"/>
    </location>
</feature>
<feature type="transmembrane region" description="Helical" evidence="6">
    <location>
        <begin position="183"/>
        <end position="201"/>
    </location>
</feature>
<evidence type="ECO:0000256" key="6">
    <source>
        <dbReference type="SAM" id="Phobius"/>
    </source>
</evidence>
<dbReference type="GO" id="GO:0016020">
    <property type="term" value="C:membrane"/>
    <property type="evidence" value="ECO:0007669"/>
    <property type="project" value="UniProtKB-SubCell"/>
</dbReference>
<evidence type="ECO:0000256" key="2">
    <source>
        <dbReference type="ARBA" id="ARBA00022692"/>
    </source>
</evidence>
<gene>
    <name evidence="7" type="ORF">BKA19_2277</name>
</gene>
<evidence type="ECO:0000256" key="4">
    <source>
        <dbReference type="ARBA" id="ARBA00023136"/>
    </source>
</evidence>
<dbReference type="InterPro" id="IPR006603">
    <property type="entry name" value="PQ-loop_rpt"/>
</dbReference>
<feature type="transmembrane region" description="Helical" evidence="6">
    <location>
        <begin position="6"/>
        <end position="25"/>
    </location>
</feature>
<evidence type="ECO:0000256" key="5">
    <source>
        <dbReference type="SAM" id="MobiDB-lite"/>
    </source>
</evidence>
<dbReference type="EMBL" id="SHKV01000001">
    <property type="protein sequence ID" value="RZU32582.1"/>
    <property type="molecule type" value="Genomic_DNA"/>
</dbReference>
<dbReference type="Pfam" id="PF04193">
    <property type="entry name" value="PQ-loop"/>
    <property type="match status" value="1"/>
</dbReference>
<organism evidence="7 8">
    <name type="scientific">Blastococcus saxobsidens</name>
    <dbReference type="NCBI Taxonomy" id="138336"/>
    <lineage>
        <taxon>Bacteria</taxon>
        <taxon>Bacillati</taxon>
        <taxon>Actinomycetota</taxon>
        <taxon>Actinomycetes</taxon>
        <taxon>Geodermatophilales</taxon>
        <taxon>Geodermatophilaceae</taxon>
        <taxon>Blastococcus</taxon>
    </lineage>
</organism>
<protein>
    <submittedName>
        <fullName evidence="7">Uncharacterized protein with PQ loop repeat</fullName>
    </submittedName>
</protein>
<accession>A0A4Q7Y6I7</accession>
<comment type="subcellular location">
    <subcellularLocation>
        <location evidence="1">Membrane</location>
        <topology evidence="1">Multi-pass membrane protein</topology>
    </subcellularLocation>
</comment>
<dbReference type="Gene3D" id="1.20.1280.290">
    <property type="match status" value="2"/>
</dbReference>
<feature type="transmembrane region" description="Helical" evidence="6">
    <location>
        <begin position="61"/>
        <end position="80"/>
    </location>
</feature>
<dbReference type="Proteomes" id="UP000292507">
    <property type="component" value="Unassembled WGS sequence"/>
</dbReference>
<keyword evidence="8" id="KW-1185">Reference proteome</keyword>
<feature type="transmembrane region" description="Helical" evidence="6">
    <location>
        <begin position="92"/>
        <end position="115"/>
    </location>
</feature>
<keyword evidence="3 6" id="KW-1133">Transmembrane helix</keyword>
<reference evidence="7 8" key="1">
    <citation type="submission" date="2019-02" db="EMBL/GenBank/DDBJ databases">
        <title>Sequencing the genomes of 1000 actinobacteria strains.</title>
        <authorList>
            <person name="Klenk H.-P."/>
        </authorList>
    </citation>
    <scope>NUCLEOTIDE SEQUENCE [LARGE SCALE GENOMIC DNA]</scope>
    <source>
        <strain evidence="7 8">DSM 44509</strain>
    </source>
</reference>
<feature type="transmembrane region" description="Helical" evidence="6">
    <location>
        <begin position="121"/>
        <end position="139"/>
    </location>
</feature>